<evidence type="ECO:0000313" key="1">
    <source>
        <dbReference type="EMBL" id="MBB3105251.1"/>
    </source>
</evidence>
<evidence type="ECO:0000313" key="2">
    <source>
        <dbReference type="Proteomes" id="UP000549250"/>
    </source>
</evidence>
<sequence>MKTLALQGNLLNLFVALAMGGKEGEDLRVPFDEWDCGVVYEGDYFNPQRNVADIWSAVIRLRLSTQDAGNGHWIVTLPQKMLDSEVVAFPTFCCADPLKGYCLALVWSVFGSEMPDEIESERFGQVPLAQYNVDFDEPVDYPAAVAV</sequence>
<dbReference type="Proteomes" id="UP000549250">
    <property type="component" value="Unassembled WGS sequence"/>
</dbReference>
<dbReference type="EMBL" id="JACHXI010000030">
    <property type="protein sequence ID" value="MBB3105251.1"/>
    <property type="molecule type" value="Genomic_DNA"/>
</dbReference>
<accession>A0A839T6Z5</accession>
<protein>
    <submittedName>
        <fullName evidence="1">Uncharacterized protein</fullName>
    </submittedName>
</protein>
<proteinExistence type="predicted"/>
<dbReference type="RefSeq" id="WP_183168116.1">
    <property type="nucleotide sequence ID" value="NZ_JACHXI010000030.1"/>
</dbReference>
<organism evidence="1 2">
    <name type="scientific">Azomonas macrocytogenes</name>
    <name type="common">Azotobacter macrocytogenes</name>
    <dbReference type="NCBI Taxonomy" id="69962"/>
    <lineage>
        <taxon>Bacteria</taxon>
        <taxon>Pseudomonadati</taxon>
        <taxon>Pseudomonadota</taxon>
        <taxon>Gammaproteobacteria</taxon>
        <taxon>Pseudomonadales</taxon>
        <taxon>Pseudomonadaceae</taxon>
        <taxon>Azomonas</taxon>
    </lineage>
</organism>
<reference evidence="1 2" key="1">
    <citation type="submission" date="2020-08" db="EMBL/GenBank/DDBJ databases">
        <title>Genomic Encyclopedia of Type Strains, Phase III (KMG-III): the genomes of soil and plant-associated and newly described type strains.</title>
        <authorList>
            <person name="Whitman W."/>
        </authorList>
    </citation>
    <scope>NUCLEOTIDE SEQUENCE [LARGE SCALE GENOMIC DNA]</scope>
    <source>
        <strain evidence="1 2">CECT 4462</strain>
    </source>
</reference>
<comment type="caution">
    <text evidence="1">The sequence shown here is derived from an EMBL/GenBank/DDBJ whole genome shotgun (WGS) entry which is preliminary data.</text>
</comment>
<keyword evidence="2" id="KW-1185">Reference proteome</keyword>
<gene>
    <name evidence="1" type="ORF">FHR87_003686</name>
</gene>
<dbReference type="AlphaFoldDB" id="A0A839T6Z5"/>
<name>A0A839T6Z5_AZOMA</name>